<sequence>MQNSAASSAAGAAAGGAGERGSAVGGGAERVGEREVAEAGLEPEEEGRRGRVRREEVDLSGEHEGRARRGAERVEPRAHGEREGEARVVGAVREAERRARREGGGEVEAEFPRVAARGEARLERQPEHADRHLGPHLRPVVVAELDRRLHRPRPLAWQEELAAAWGQSNKKRGALRSAYAAVMDMIRELKDDPALGKFYAAMDTIEKLHEEVQKPLEQLVDGEALLELADVLVSSTKAENRDGPTPSEFVTALLRKFGVTATPLDDSNEPFSWSSLGGAASTLFMTATGCQTMHGPMGLTIKERRHVFRRESGRLDSRPAEPDALVPDQDERNDTDKNMAVMFDLLVHHKSVKLEHLILNRQSFAQTVENIFALSFLVKDGRAEINVVDSGDHFVAPRNAPAAGLIASRKVTDSQFVFRFDTEDWQIMQRVVKPGEEVMPHRSSYHGGEYRNTQSCPARDCTKLGSDSEHLKEDKFAKEDPVEFTNDEAVTENLINWCSEDDTMKKRKRQHVARRLFSADD</sequence>
<organism evidence="10 11">
    <name type="scientific">Panicum hallii var. hallii</name>
    <dbReference type="NCBI Taxonomy" id="1504633"/>
    <lineage>
        <taxon>Eukaryota</taxon>
        <taxon>Viridiplantae</taxon>
        <taxon>Streptophyta</taxon>
        <taxon>Embryophyta</taxon>
        <taxon>Tracheophyta</taxon>
        <taxon>Spermatophyta</taxon>
        <taxon>Magnoliopsida</taxon>
        <taxon>Liliopsida</taxon>
        <taxon>Poales</taxon>
        <taxon>Poaceae</taxon>
        <taxon>PACMAD clade</taxon>
        <taxon>Panicoideae</taxon>
        <taxon>Panicodae</taxon>
        <taxon>Paniceae</taxon>
        <taxon>Panicinae</taxon>
        <taxon>Panicum</taxon>
        <taxon>Panicum sect. Panicum</taxon>
    </lineage>
</organism>
<dbReference type="GO" id="GO:0006310">
    <property type="term" value="P:DNA recombination"/>
    <property type="evidence" value="ECO:0007669"/>
    <property type="project" value="UniProtKB-UniRule"/>
</dbReference>
<keyword evidence="5 7" id="KW-0234">DNA repair</keyword>
<dbReference type="InterPro" id="IPR014854">
    <property type="entry name" value="Nse4_C"/>
</dbReference>
<keyword evidence="6 7" id="KW-0539">Nucleus</keyword>
<evidence type="ECO:0000256" key="8">
    <source>
        <dbReference type="SAM" id="MobiDB-lite"/>
    </source>
</evidence>
<evidence type="ECO:0000256" key="3">
    <source>
        <dbReference type="ARBA" id="ARBA00022763"/>
    </source>
</evidence>
<dbReference type="GO" id="GO:0006281">
    <property type="term" value="P:DNA repair"/>
    <property type="evidence" value="ECO:0007669"/>
    <property type="project" value="UniProtKB-UniRule"/>
</dbReference>
<evidence type="ECO:0000313" key="10">
    <source>
        <dbReference type="EMBL" id="PUZ52187.1"/>
    </source>
</evidence>
<keyword evidence="11" id="KW-1185">Reference proteome</keyword>
<feature type="region of interest" description="Disordered" evidence="8">
    <location>
        <begin position="1"/>
        <end position="87"/>
    </location>
</feature>
<keyword evidence="4 7" id="KW-0233">DNA recombination</keyword>
<keyword evidence="3 7" id="KW-0227">DNA damage</keyword>
<evidence type="ECO:0000256" key="2">
    <source>
        <dbReference type="ARBA" id="ARBA00008997"/>
    </source>
</evidence>
<dbReference type="AlphaFoldDB" id="A0A2T7D9F0"/>
<feature type="region of interest" description="Disordered" evidence="8">
    <location>
        <begin position="311"/>
        <end position="333"/>
    </location>
</feature>
<comment type="similarity">
    <text evidence="2 7">Belongs to the NSE4 family.</text>
</comment>
<comment type="subunit">
    <text evidence="7">Component of the SMC5-SMC6 complex.</text>
</comment>
<evidence type="ECO:0000256" key="1">
    <source>
        <dbReference type="ARBA" id="ARBA00004123"/>
    </source>
</evidence>
<dbReference type="STRING" id="1504633.A0A2T7D9F0"/>
<dbReference type="OrthoDB" id="361242at2759"/>
<feature type="compositionally biased region" description="Low complexity" evidence="8">
    <location>
        <begin position="1"/>
        <end position="12"/>
    </location>
</feature>
<accession>A0A2T7D9F0</accession>
<reference evidence="10 11" key="1">
    <citation type="submission" date="2018-04" db="EMBL/GenBank/DDBJ databases">
        <title>WGS assembly of Panicum hallii var. hallii HAL2.</title>
        <authorList>
            <person name="Lovell J."/>
            <person name="Jenkins J."/>
            <person name="Lowry D."/>
            <person name="Mamidi S."/>
            <person name="Sreedasyam A."/>
            <person name="Weng X."/>
            <person name="Barry K."/>
            <person name="Bonette J."/>
            <person name="Campitelli B."/>
            <person name="Daum C."/>
            <person name="Gordon S."/>
            <person name="Gould B."/>
            <person name="Lipzen A."/>
            <person name="MacQueen A."/>
            <person name="Palacio-Mejia J."/>
            <person name="Plott C."/>
            <person name="Shakirov E."/>
            <person name="Shu S."/>
            <person name="Yoshinaga Y."/>
            <person name="Zane M."/>
            <person name="Rokhsar D."/>
            <person name="Grimwood J."/>
            <person name="Schmutz J."/>
            <person name="Juenger T."/>
        </authorList>
    </citation>
    <scope>NUCLEOTIDE SEQUENCE [LARGE SCALE GENOMIC DNA]</scope>
    <source>
        <strain evidence="11">cv. HAL2</strain>
    </source>
</reference>
<evidence type="ECO:0000256" key="4">
    <source>
        <dbReference type="ARBA" id="ARBA00023172"/>
    </source>
</evidence>
<protein>
    <recommendedName>
        <fullName evidence="7">Non-structural maintenance of chromosomes element 4</fullName>
    </recommendedName>
</protein>
<proteinExistence type="inferred from homology"/>
<feature type="compositionally biased region" description="Basic and acidic residues" evidence="8">
    <location>
        <begin position="46"/>
        <end position="86"/>
    </location>
</feature>
<evidence type="ECO:0000256" key="5">
    <source>
        <dbReference type="ARBA" id="ARBA00023204"/>
    </source>
</evidence>
<dbReference type="Proteomes" id="UP000244336">
    <property type="component" value="Chromosome 6"/>
</dbReference>
<feature type="compositionally biased region" description="Basic and acidic residues" evidence="8">
    <location>
        <begin position="311"/>
        <end position="321"/>
    </location>
</feature>
<dbReference type="PANTHER" id="PTHR16140:SF15">
    <property type="entry name" value="NON-STRUCTURAL MAINTENANCE OF CHROMOSOMES ELEMENT 4"/>
    <property type="match status" value="1"/>
</dbReference>
<feature type="compositionally biased region" description="Gly residues" evidence="8">
    <location>
        <begin position="13"/>
        <end position="29"/>
    </location>
</feature>
<evidence type="ECO:0000256" key="7">
    <source>
        <dbReference type="RuleBase" id="RU365071"/>
    </source>
</evidence>
<gene>
    <name evidence="10" type="ORF">GQ55_6G249600</name>
</gene>
<dbReference type="PANTHER" id="PTHR16140">
    <property type="entry name" value="NON-STRUCTURAL MAINTENANCE OF CHROMOSOMES ELEMENT 4"/>
    <property type="match status" value="1"/>
</dbReference>
<feature type="domain" description="Non-structural maintenance of chromosome element 4 C-terminal" evidence="9">
    <location>
        <begin position="352"/>
        <end position="438"/>
    </location>
</feature>
<evidence type="ECO:0000259" key="9">
    <source>
        <dbReference type="Pfam" id="PF08743"/>
    </source>
</evidence>
<dbReference type="Gramene" id="PUZ52187">
    <property type="protein sequence ID" value="PUZ52187"/>
    <property type="gene ID" value="GQ55_6G249600"/>
</dbReference>
<name>A0A2T7D9F0_9POAL</name>
<comment type="function">
    <text evidence="7">Component of the SMC5-SMC6 complex, that promotes sister chromatid alignment after DNA damage and facilitates double-stranded DNA breaks (DSBs) repair via homologous recombination between sister chromatids.</text>
</comment>
<dbReference type="GO" id="GO:0005634">
    <property type="term" value="C:nucleus"/>
    <property type="evidence" value="ECO:0007669"/>
    <property type="project" value="UniProtKB-SubCell"/>
</dbReference>
<comment type="subcellular location">
    <subcellularLocation>
        <location evidence="1 7">Nucleus</location>
    </subcellularLocation>
</comment>
<dbReference type="Pfam" id="PF08743">
    <property type="entry name" value="Nse4_C"/>
    <property type="match status" value="1"/>
</dbReference>
<evidence type="ECO:0000256" key="6">
    <source>
        <dbReference type="ARBA" id="ARBA00023242"/>
    </source>
</evidence>
<dbReference type="InterPro" id="IPR027786">
    <property type="entry name" value="Nse4/EID"/>
</dbReference>
<dbReference type="GO" id="GO:0030915">
    <property type="term" value="C:Smc5-Smc6 complex"/>
    <property type="evidence" value="ECO:0007669"/>
    <property type="project" value="UniProtKB-UniRule"/>
</dbReference>
<dbReference type="EMBL" id="CM009754">
    <property type="protein sequence ID" value="PUZ52187.1"/>
    <property type="molecule type" value="Genomic_DNA"/>
</dbReference>
<evidence type="ECO:0000313" key="11">
    <source>
        <dbReference type="Proteomes" id="UP000244336"/>
    </source>
</evidence>